<accession>A0ABU1HU31</accession>
<dbReference type="EMBL" id="JAVIZQ010000001">
    <property type="protein sequence ID" value="MDR6143555.1"/>
    <property type="molecule type" value="Genomic_DNA"/>
</dbReference>
<comment type="caution">
    <text evidence="3">The sequence shown here is derived from an EMBL/GenBank/DDBJ whole genome shotgun (WGS) entry which is preliminary data.</text>
</comment>
<evidence type="ECO:0000313" key="4">
    <source>
        <dbReference type="Proteomes" id="UP001249291"/>
    </source>
</evidence>
<dbReference type="InterPro" id="IPR038670">
    <property type="entry name" value="HslJ-like_sf"/>
</dbReference>
<feature type="compositionally biased region" description="Low complexity" evidence="1">
    <location>
        <begin position="30"/>
        <end position="44"/>
    </location>
</feature>
<evidence type="ECO:0000313" key="3">
    <source>
        <dbReference type="EMBL" id="MDR6143555.1"/>
    </source>
</evidence>
<dbReference type="Proteomes" id="UP001249291">
    <property type="component" value="Unassembled WGS sequence"/>
</dbReference>
<dbReference type="RefSeq" id="WP_309692777.1">
    <property type="nucleotide sequence ID" value="NZ_JAVIZQ010000001.1"/>
</dbReference>
<reference evidence="3 4" key="1">
    <citation type="submission" date="2023-08" db="EMBL/GenBank/DDBJ databases">
        <title>Functional and genomic diversity of the sorghum phyllosphere microbiome.</title>
        <authorList>
            <person name="Shade A."/>
        </authorList>
    </citation>
    <scope>NUCLEOTIDE SEQUENCE [LARGE SCALE GENOMIC DNA]</scope>
    <source>
        <strain evidence="3 4">SORGH_AS_0445</strain>
    </source>
</reference>
<dbReference type="Gene3D" id="2.40.128.270">
    <property type="match status" value="1"/>
</dbReference>
<proteinExistence type="predicted"/>
<keyword evidence="3" id="KW-0346">Stress response</keyword>
<keyword evidence="2" id="KW-0732">Signal</keyword>
<sequence>MRSKRVLAVVAVAFICAAVSVGCTDQGQGSVTPSPTAADPTPSPGAAVVGEWAAAEGPDVNLTLNADGSLVGFDGCNAHTGVWSGPDGGTIRLEFGGHTEAGCPEGVVPWLALSDGATMRGDTLALFGLTGGPTGELVRSED</sequence>
<gene>
    <name evidence="3" type="ORF">QE375_003109</name>
</gene>
<evidence type="ECO:0000256" key="1">
    <source>
        <dbReference type="SAM" id="MobiDB-lite"/>
    </source>
</evidence>
<evidence type="ECO:0000256" key="2">
    <source>
        <dbReference type="SAM" id="SignalP"/>
    </source>
</evidence>
<feature type="chain" id="PRO_5046119423" evidence="2">
    <location>
        <begin position="23"/>
        <end position="142"/>
    </location>
</feature>
<dbReference type="PROSITE" id="PS51257">
    <property type="entry name" value="PROKAR_LIPOPROTEIN"/>
    <property type="match status" value="1"/>
</dbReference>
<name>A0ABU1HU31_9MICO</name>
<feature type="signal peptide" evidence="2">
    <location>
        <begin position="1"/>
        <end position="22"/>
    </location>
</feature>
<protein>
    <submittedName>
        <fullName evidence="3">Heat shock protein HslJ</fullName>
    </submittedName>
</protein>
<feature type="region of interest" description="Disordered" evidence="1">
    <location>
        <begin position="25"/>
        <end position="44"/>
    </location>
</feature>
<organism evidence="3 4">
    <name type="scientific">Microbacterium foliorum</name>
    <dbReference type="NCBI Taxonomy" id="104336"/>
    <lineage>
        <taxon>Bacteria</taxon>
        <taxon>Bacillati</taxon>
        <taxon>Actinomycetota</taxon>
        <taxon>Actinomycetes</taxon>
        <taxon>Micrococcales</taxon>
        <taxon>Microbacteriaceae</taxon>
        <taxon>Microbacterium</taxon>
    </lineage>
</organism>
<keyword evidence="4" id="KW-1185">Reference proteome</keyword>